<gene>
    <name evidence="13" type="ORF">FDG2_2004</name>
</gene>
<dbReference type="AlphaFoldDB" id="A0A1C3NWS1"/>
<feature type="transmembrane region" description="Helical" evidence="12">
    <location>
        <begin position="194"/>
        <end position="215"/>
    </location>
</feature>
<evidence type="ECO:0000256" key="10">
    <source>
        <dbReference type="ARBA" id="ARBA00023004"/>
    </source>
</evidence>
<dbReference type="GO" id="GO:0009055">
    <property type="term" value="F:electron transfer activity"/>
    <property type="evidence" value="ECO:0007669"/>
    <property type="project" value="TreeGrafter"/>
</dbReference>
<organism evidence="13 14">
    <name type="scientific">Candidatus Protofrankia californiensis</name>
    <dbReference type="NCBI Taxonomy" id="1839754"/>
    <lineage>
        <taxon>Bacteria</taxon>
        <taxon>Bacillati</taxon>
        <taxon>Actinomycetota</taxon>
        <taxon>Actinomycetes</taxon>
        <taxon>Frankiales</taxon>
        <taxon>Frankiaceae</taxon>
        <taxon>Protofrankia</taxon>
    </lineage>
</organism>
<dbReference type="GO" id="GO:0016682">
    <property type="term" value="F:oxidoreductase activity, acting on diphenols and related substances as donors, oxygen as acceptor"/>
    <property type="evidence" value="ECO:0007669"/>
    <property type="project" value="TreeGrafter"/>
</dbReference>
<keyword evidence="9 12" id="KW-1133">Transmembrane helix</keyword>
<keyword evidence="3" id="KW-0813">Transport</keyword>
<reference evidence="14" key="1">
    <citation type="submission" date="2016-02" db="EMBL/GenBank/DDBJ databases">
        <authorList>
            <person name="Wibberg D."/>
        </authorList>
    </citation>
    <scope>NUCLEOTIDE SEQUENCE [LARGE SCALE GENOMIC DNA]</scope>
</reference>
<feature type="transmembrane region" description="Helical" evidence="12">
    <location>
        <begin position="292"/>
        <end position="315"/>
    </location>
</feature>
<dbReference type="GO" id="GO:0005886">
    <property type="term" value="C:plasma membrane"/>
    <property type="evidence" value="ECO:0007669"/>
    <property type="project" value="UniProtKB-SubCell"/>
</dbReference>
<protein>
    <submittedName>
        <fullName evidence="13">Cytochrome d ubiquinol oxidase subunit II</fullName>
    </submittedName>
</protein>
<evidence type="ECO:0000256" key="5">
    <source>
        <dbReference type="ARBA" id="ARBA00022617"/>
    </source>
</evidence>
<evidence type="ECO:0000256" key="2">
    <source>
        <dbReference type="ARBA" id="ARBA00007543"/>
    </source>
</evidence>
<evidence type="ECO:0000256" key="4">
    <source>
        <dbReference type="ARBA" id="ARBA00022475"/>
    </source>
</evidence>
<evidence type="ECO:0000313" key="13">
    <source>
        <dbReference type="EMBL" id="SBW21430.1"/>
    </source>
</evidence>
<dbReference type="GO" id="GO:0019646">
    <property type="term" value="P:aerobic electron transport chain"/>
    <property type="evidence" value="ECO:0007669"/>
    <property type="project" value="TreeGrafter"/>
</dbReference>
<keyword evidence="8" id="KW-0249">Electron transport</keyword>
<evidence type="ECO:0000256" key="11">
    <source>
        <dbReference type="ARBA" id="ARBA00023136"/>
    </source>
</evidence>
<feature type="transmembrane region" description="Helical" evidence="12">
    <location>
        <begin position="119"/>
        <end position="140"/>
    </location>
</feature>
<dbReference type="GO" id="GO:0046872">
    <property type="term" value="F:metal ion binding"/>
    <property type="evidence" value="ECO:0007669"/>
    <property type="project" value="UniProtKB-KW"/>
</dbReference>
<comment type="similarity">
    <text evidence="2">Belongs to the cytochrome ubiquinol oxidase subunit 2 family.</text>
</comment>
<keyword evidence="4" id="KW-1003">Cell membrane</keyword>
<comment type="subcellular location">
    <subcellularLocation>
        <location evidence="1">Cell membrane</location>
        <topology evidence="1">Multi-pass membrane protein</topology>
    </subcellularLocation>
</comment>
<keyword evidence="11 12" id="KW-0472">Membrane</keyword>
<dbReference type="PANTHER" id="PTHR43141:SF5">
    <property type="entry name" value="CYTOCHROME BD-I UBIQUINOL OXIDASE SUBUNIT 2"/>
    <property type="match status" value="1"/>
</dbReference>
<feature type="transmembrane region" description="Helical" evidence="12">
    <location>
        <begin position="6"/>
        <end position="33"/>
    </location>
</feature>
<feature type="transmembrane region" description="Helical" evidence="12">
    <location>
        <begin position="221"/>
        <end position="242"/>
    </location>
</feature>
<keyword evidence="14" id="KW-1185">Reference proteome</keyword>
<evidence type="ECO:0000313" key="14">
    <source>
        <dbReference type="Proteomes" id="UP000199013"/>
    </source>
</evidence>
<keyword evidence="7" id="KW-0479">Metal-binding</keyword>
<dbReference type="GO" id="GO:0070069">
    <property type="term" value="C:cytochrome complex"/>
    <property type="evidence" value="ECO:0007669"/>
    <property type="project" value="TreeGrafter"/>
</dbReference>
<evidence type="ECO:0000256" key="7">
    <source>
        <dbReference type="ARBA" id="ARBA00022723"/>
    </source>
</evidence>
<feature type="transmembrane region" description="Helical" evidence="12">
    <location>
        <begin position="74"/>
        <end position="98"/>
    </location>
</feature>
<feature type="transmembrane region" description="Helical" evidence="12">
    <location>
        <begin position="249"/>
        <end position="272"/>
    </location>
</feature>
<dbReference type="PANTHER" id="PTHR43141">
    <property type="entry name" value="CYTOCHROME BD2 SUBUNIT II"/>
    <property type="match status" value="1"/>
</dbReference>
<evidence type="ECO:0000256" key="6">
    <source>
        <dbReference type="ARBA" id="ARBA00022692"/>
    </source>
</evidence>
<dbReference type="PIRSF" id="PIRSF000267">
    <property type="entry name" value="Cyt_oxidse_sub2"/>
    <property type="match status" value="1"/>
</dbReference>
<evidence type="ECO:0000256" key="8">
    <source>
        <dbReference type="ARBA" id="ARBA00022982"/>
    </source>
</evidence>
<accession>A0A1C3NWS1</accession>
<dbReference type="EMBL" id="FLUV01000845">
    <property type="protein sequence ID" value="SBW21430.1"/>
    <property type="molecule type" value="Genomic_DNA"/>
</dbReference>
<evidence type="ECO:0000256" key="9">
    <source>
        <dbReference type="ARBA" id="ARBA00022989"/>
    </source>
</evidence>
<evidence type="ECO:0000256" key="1">
    <source>
        <dbReference type="ARBA" id="ARBA00004651"/>
    </source>
</evidence>
<dbReference type="Proteomes" id="UP000199013">
    <property type="component" value="Unassembled WGS sequence"/>
</dbReference>
<dbReference type="Pfam" id="PF02322">
    <property type="entry name" value="Cyt_bd_oxida_II"/>
    <property type="match status" value="1"/>
</dbReference>
<keyword evidence="5" id="KW-0349">Heme</keyword>
<keyword evidence="6 12" id="KW-0812">Transmembrane</keyword>
<evidence type="ECO:0000256" key="3">
    <source>
        <dbReference type="ARBA" id="ARBA00022448"/>
    </source>
</evidence>
<evidence type="ECO:0000256" key="12">
    <source>
        <dbReference type="SAM" id="Phobius"/>
    </source>
</evidence>
<dbReference type="InterPro" id="IPR003317">
    <property type="entry name" value="Cyt-d_oxidase_su2"/>
</dbReference>
<name>A0A1C3NWS1_9ACTN</name>
<dbReference type="NCBIfam" id="TIGR00203">
    <property type="entry name" value="cydB"/>
    <property type="match status" value="1"/>
</dbReference>
<feature type="transmembrane region" description="Helical" evidence="12">
    <location>
        <begin position="160"/>
        <end position="182"/>
    </location>
</feature>
<keyword evidence="10" id="KW-0408">Iron</keyword>
<sequence>MLEEFWFVLVAVLWVGFFVLEGFDFGVAALLPVVGRNNETDRRAVLGTIGPVWDANEVWLLTAGGAMFAAFPEWYASMFSGMYLALFLVLFSLIIRGVSLEYRGKATTAAGRAWCDRGITIGGALPALLFGVACTNMVRGLEMTPDHEVTSGLLDLLNPYGLLGGVTTALLCTLHGAVFLTLKTRGEIRDRARRITRVLIPPALAALAGLAVWTVAIRGGIAVAAVGAMALFALGFAALAWFNERDGWAFTGTAGAIALLVTSWFVALYPNVLPALGTPENSLTISNAASGHYTLTIMTWVAVLFTPVVLGYQAWSYWVFRRRLVGSDEAG</sequence>
<proteinExistence type="inferred from homology"/>